<gene>
    <name evidence="1" type="ORF">BKA23_0921</name>
</gene>
<comment type="caution">
    <text evidence="1">The sequence shown here is derived from an EMBL/GenBank/DDBJ whole genome shotgun (WGS) entry which is preliminary data.</text>
</comment>
<proteinExistence type="predicted"/>
<dbReference type="Proteomes" id="UP000318297">
    <property type="component" value="Unassembled WGS sequence"/>
</dbReference>
<dbReference type="OrthoDB" id="3721973at2"/>
<evidence type="ECO:0000313" key="2">
    <source>
        <dbReference type="Proteomes" id="UP000318297"/>
    </source>
</evidence>
<keyword evidence="2" id="KW-1185">Reference proteome</keyword>
<reference evidence="1 2" key="1">
    <citation type="submission" date="2019-06" db="EMBL/GenBank/DDBJ databases">
        <title>Sequencing the genomes of 1000 actinobacteria strains.</title>
        <authorList>
            <person name="Klenk H.-P."/>
        </authorList>
    </citation>
    <scope>NUCLEOTIDE SEQUENCE [LARGE SCALE GENOMIC DNA]</scope>
    <source>
        <strain evidence="1 2">DSM 19560</strain>
    </source>
</reference>
<name>A0A561E924_9MICO</name>
<accession>A0A561E924</accession>
<dbReference type="RefSeq" id="WP_145225880.1">
    <property type="nucleotide sequence ID" value="NZ_VIVQ01000001.1"/>
</dbReference>
<sequence>MRVVITGVRSRTHLIHIAAYLRHQLTAGESLQVSYVGGASGSIGRASVTESDVRAFLPQDGALELEITGSEAYDAPGDLTYVSVGAPGIKPWVSMRRNGIRRSITTVVTDEGIGTYGDWRTRRDAWRRQGVPEPWRSVRAVAVETAAHTLTTTRWAMYDETDAWSLQPDIAAEFRRHSDGATPDPEDDRVVYLSSPWIELGVLSQDAYLQHLRDVAGDVAAVGKRLVVRPHPGEDPARYAEWEVIDGPLAAELDPRVISASGAVGGTSTALLNLAALYKMAAQRVVIPGLEHLETGLGSRQRALFDRFVPAVVGAGG</sequence>
<dbReference type="EMBL" id="VIVQ01000001">
    <property type="protein sequence ID" value="TWE12125.1"/>
    <property type="molecule type" value="Genomic_DNA"/>
</dbReference>
<evidence type="ECO:0000313" key="1">
    <source>
        <dbReference type="EMBL" id="TWE12125.1"/>
    </source>
</evidence>
<dbReference type="AlphaFoldDB" id="A0A561E924"/>
<organism evidence="1 2">
    <name type="scientific">Rudaeicoccus suwonensis</name>
    <dbReference type="NCBI Taxonomy" id="657409"/>
    <lineage>
        <taxon>Bacteria</taxon>
        <taxon>Bacillati</taxon>
        <taxon>Actinomycetota</taxon>
        <taxon>Actinomycetes</taxon>
        <taxon>Micrococcales</taxon>
        <taxon>Dermacoccaceae</taxon>
        <taxon>Rudaeicoccus</taxon>
    </lineage>
</organism>
<protein>
    <submittedName>
        <fullName evidence="1">Uncharacterized protein</fullName>
    </submittedName>
</protein>